<organism evidence="3">
    <name type="scientific">marine sediment metagenome</name>
    <dbReference type="NCBI Taxonomy" id="412755"/>
    <lineage>
        <taxon>unclassified sequences</taxon>
        <taxon>metagenomes</taxon>
        <taxon>ecological metagenomes</taxon>
    </lineage>
</organism>
<accession>A0A0F8WJM3</accession>
<comment type="caution">
    <text evidence="3">The sequence shown here is derived from an EMBL/GenBank/DDBJ whole genome shotgun (WGS) entry which is preliminary data.</text>
</comment>
<dbReference type="AlphaFoldDB" id="A0A0F8WJM3"/>
<dbReference type="GO" id="GO:0004065">
    <property type="term" value="F:arylsulfatase activity"/>
    <property type="evidence" value="ECO:0007669"/>
    <property type="project" value="TreeGrafter"/>
</dbReference>
<sequence length="93" mass="10669">PAEGSSLAPILRAERPKPREAIYWEHTGNRAVRQGKWKLVAVEAGPWELYDIEADRTELNNLAKQHPEKVRELAAMYNAYAKRAYVEPWPIGE</sequence>
<proteinExistence type="inferred from homology"/>
<reference evidence="3" key="1">
    <citation type="journal article" date="2015" name="Nature">
        <title>Complex archaea that bridge the gap between prokaryotes and eukaryotes.</title>
        <authorList>
            <person name="Spang A."/>
            <person name="Saw J.H."/>
            <person name="Jorgensen S.L."/>
            <person name="Zaremba-Niedzwiedzka K."/>
            <person name="Martijn J."/>
            <person name="Lind A.E."/>
            <person name="van Eijk R."/>
            <person name="Schleper C."/>
            <person name="Guy L."/>
            <person name="Ettema T.J."/>
        </authorList>
    </citation>
    <scope>NUCLEOTIDE SEQUENCE</scope>
</reference>
<evidence type="ECO:0000313" key="3">
    <source>
        <dbReference type="EMBL" id="KKK57082.1"/>
    </source>
</evidence>
<protein>
    <recommendedName>
        <fullName evidence="4">N-sulphoglucosamine sulphohydrolase C-terminal domain-containing protein</fullName>
    </recommendedName>
</protein>
<dbReference type="EMBL" id="LAZR01064664">
    <property type="protein sequence ID" value="KKK57082.1"/>
    <property type="molecule type" value="Genomic_DNA"/>
</dbReference>
<keyword evidence="2" id="KW-0378">Hydrolase</keyword>
<name>A0A0F8WJM3_9ZZZZ</name>
<dbReference type="SUPFAM" id="SSF53649">
    <property type="entry name" value="Alkaline phosphatase-like"/>
    <property type="match status" value="1"/>
</dbReference>
<gene>
    <name evidence="3" type="ORF">LCGC14_3058080</name>
</gene>
<dbReference type="InterPro" id="IPR050738">
    <property type="entry name" value="Sulfatase"/>
</dbReference>
<dbReference type="FunFam" id="3.30.1120.10:FF:000008">
    <property type="entry name" value="Arylsulfatase"/>
    <property type="match status" value="1"/>
</dbReference>
<dbReference type="PANTHER" id="PTHR42693:SF53">
    <property type="entry name" value="ENDO-4-O-SULFATASE"/>
    <property type="match status" value="1"/>
</dbReference>
<feature type="non-terminal residue" evidence="3">
    <location>
        <position position="1"/>
    </location>
</feature>
<evidence type="ECO:0000256" key="1">
    <source>
        <dbReference type="ARBA" id="ARBA00008779"/>
    </source>
</evidence>
<dbReference type="PANTHER" id="PTHR42693">
    <property type="entry name" value="ARYLSULFATASE FAMILY MEMBER"/>
    <property type="match status" value="1"/>
</dbReference>
<evidence type="ECO:0008006" key="4">
    <source>
        <dbReference type="Google" id="ProtNLM"/>
    </source>
</evidence>
<dbReference type="Gene3D" id="3.30.1120.10">
    <property type="match status" value="1"/>
</dbReference>
<evidence type="ECO:0000256" key="2">
    <source>
        <dbReference type="ARBA" id="ARBA00022801"/>
    </source>
</evidence>
<comment type="similarity">
    <text evidence="1">Belongs to the sulfatase family.</text>
</comment>
<dbReference type="InterPro" id="IPR017850">
    <property type="entry name" value="Alkaline_phosphatase_core_sf"/>
</dbReference>